<feature type="active site" description="Proton donor" evidence="1">
    <location>
        <position position="81"/>
    </location>
</feature>
<dbReference type="EC" id="4.1.2.13" evidence="3"/>
<dbReference type="PANTHER" id="PTHR30304:SF0">
    <property type="entry name" value="D-TAGATOSE-1,6-BISPHOSPHATE ALDOLASE SUBUNIT GATY-RELATED"/>
    <property type="match status" value="1"/>
</dbReference>
<sequence length="308" mass="33123">MLVSPNVILKQATKNHYAIGAFNINNLEALQGIVEAAVEENAPVIIQTSQGAIEYAGMDLLGSMVHTIANDVDVPVVFHLDHGTNVRLVKEAIASSWYTSVMIDGSSHPYKENVAITKEIVALAHAKKIWVEAELGPIPGKEDDLDVHARDAFMTDPALVKQFVKETGCDSLAISIGTAHGVTKFLGGSKLDYKRLALIRAQTSIPLVLHGASGIPANLVNVVQTYGAHLPTAKGIAPSQIRKLIAGGIGKVNIDSDLRLAFTGAVDKYMTLHPDNMDPRKYLGAGREAIKKEVMRKIRLFGTSNTCT</sequence>
<dbReference type="EMBL" id="PCYM01000006">
    <property type="protein sequence ID" value="PIR47493.1"/>
    <property type="molecule type" value="Genomic_DNA"/>
</dbReference>
<evidence type="ECO:0000256" key="1">
    <source>
        <dbReference type="PIRSR" id="PIRSR001359-1"/>
    </source>
</evidence>
<dbReference type="InterPro" id="IPR013785">
    <property type="entry name" value="Aldolase_TIM"/>
</dbReference>
<dbReference type="GO" id="GO:0008270">
    <property type="term" value="F:zinc ion binding"/>
    <property type="evidence" value="ECO:0007669"/>
    <property type="project" value="InterPro"/>
</dbReference>
<dbReference type="PIRSF" id="PIRSF001359">
    <property type="entry name" value="F_bP_aldolase_II"/>
    <property type="match status" value="1"/>
</dbReference>
<name>A0A2H0RLW7_9BACT</name>
<gene>
    <name evidence="3" type="ORF">COV06_03520</name>
</gene>
<dbReference type="InterPro" id="IPR000771">
    <property type="entry name" value="FBA_II"/>
</dbReference>
<organism evidence="3 4">
    <name type="scientific">Candidatus Uhrbacteria bacterium CG10_big_fil_rev_8_21_14_0_10_50_16</name>
    <dbReference type="NCBI Taxonomy" id="1975039"/>
    <lineage>
        <taxon>Bacteria</taxon>
        <taxon>Candidatus Uhriibacteriota</taxon>
    </lineage>
</organism>
<evidence type="ECO:0000256" key="2">
    <source>
        <dbReference type="PIRSR" id="PIRSR001359-3"/>
    </source>
</evidence>
<feature type="binding site" evidence="2">
    <location>
        <position position="82"/>
    </location>
    <ligand>
        <name>Zn(2+)</name>
        <dbReference type="ChEBI" id="CHEBI:29105"/>
        <label>1</label>
        <note>catalytic</note>
    </ligand>
</feature>
<feature type="binding site" evidence="2">
    <location>
        <position position="134"/>
    </location>
    <ligand>
        <name>Zn(2+)</name>
        <dbReference type="ChEBI" id="CHEBI:29105"/>
        <label>2</label>
    </ligand>
</feature>
<feature type="binding site" evidence="2">
    <location>
        <position position="180"/>
    </location>
    <ligand>
        <name>Zn(2+)</name>
        <dbReference type="ChEBI" id="CHEBI:29105"/>
        <label>1</label>
        <note>catalytic</note>
    </ligand>
</feature>
<dbReference type="InterPro" id="IPR050246">
    <property type="entry name" value="Class_II_FBP_aldolase"/>
</dbReference>
<keyword evidence="2" id="KW-0862">Zinc</keyword>
<dbReference type="Pfam" id="PF01116">
    <property type="entry name" value="F_bP_aldolase"/>
    <property type="match status" value="1"/>
</dbReference>
<keyword evidence="3" id="KW-0456">Lyase</keyword>
<evidence type="ECO:0000313" key="3">
    <source>
        <dbReference type="EMBL" id="PIR47493.1"/>
    </source>
</evidence>
<comment type="caution">
    <text evidence="3">The sequence shown here is derived from an EMBL/GenBank/DDBJ whole genome shotgun (WGS) entry which is preliminary data.</text>
</comment>
<dbReference type="NCBIfam" id="TIGR00167">
    <property type="entry name" value="cbbA"/>
    <property type="match status" value="1"/>
</dbReference>
<dbReference type="Gene3D" id="3.20.20.70">
    <property type="entry name" value="Aldolase class I"/>
    <property type="match status" value="1"/>
</dbReference>
<proteinExistence type="predicted"/>
<reference evidence="3 4" key="1">
    <citation type="submission" date="2017-09" db="EMBL/GenBank/DDBJ databases">
        <title>Depth-based differentiation of microbial function through sediment-hosted aquifers and enrichment of novel symbionts in the deep terrestrial subsurface.</title>
        <authorList>
            <person name="Probst A.J."/>
            <person name="Ladd B."/>
            <person name="Jarett J.K."/>
            <person name="Geller-Mcgrath D.E."/>
            <person name="Sieber C.M."/>
            <person name="Emerson J.B."/>
            <person name="Anantharaman K."/>
            <person name="Thomas B.C."/>
            <person name="Malmstrom R."/>
            <person name="Stieglmeier M."/>
            <person name="Klingl A."/>
            <person name="Woyke T."/>
            <person name="Ryan C.M."/>
            <person name="Banfield J.F."/>
        </authorList>
    </citation>
    <scope>NUCLEOTIDE SEQUENCE [LARGE SCALE GENOMIC DNA]</scope>
    <source>
        <strain evidence="3">CG10_big_fil_rev_8_21_14_0_10_50_16</strain>
    </source>
</reference>
<dbReference type="GO" id="GO:0004332">
    <property type="term" value="F:fructose-bisphosphate aldolase activity"/>
    <property type="evidence" value="ECO:0007669"/>
    <property type="project" value="UniProtKB-EC"/>
</dbReference>
<dbReference type="GO" id="GO:0005975">
    <property type="term" value="P:carbohydrate metabolic process"/>
    <property type="evidence" value="ECO:0007669"/>
    <property type="project" value="InterPro"/>
</dbReference>
<evidence type="ECO:0000313" key="4">
    <source>
        <dbReference type="Proteomes" id="UP000230084"/>
    </source>
</evidence>
<dbReference type="PANTHER" id="PTHR30304">
    <property type="entry name" value="D-TAGATOSE-1,6-BISPHOSPHATE ALDOLASE"/>
    <property type="match status" value="1"/>
</dbReference>
<dbReference type="AlphaFoldDB" id="A0A2H0RLW7"/>
<dbReference type="Proteomes" id="UP000230084">
    <property type="component" value="Unassembled WGS sequence"/>
</dbReference>
<dbReference type="SUPFAM" id="SSF51569">
    <property type="entry name" value="Aldolase"/>
    <property type="match status" value="1"/>
</dbReference>
<keyword evidence="2" id="KW-0479">Metal-binding</keyword>
<feature type="binding site" evidence="2">
    <location>
        <position position="210"/>
    </location>
    <ligand>
        <name>Zn(2+)</name>
        <dbReference type="ChEBI" id="CHEBI:29105"/>
        <label>1</label>
        <note>catalytic</note>
    </ligand>
</feature>
<accession>A0A2H0RLW7</accession>
<protein>
    <submittedName>
        <fullName evidence="3">Fructose-bisphosphate aldolase</fullName>
        <ecNumber evidence="3">4.1.2.13</ecNumber>
    </submittedName>
</protein>
<dbReference type="CDD" id="cd00947">
    <property type="entry name" value="TBP_aldolase_IIB"/>
    <property type="match status" value="1"/>
</dbReference>
<feature type="binding site" evidence="2">
    <location>
        <position position="104"/>
    </location>
    <ligand>
        <name>Zn(2+)</name>
        <dbReference type="ChEBI" id="CHEBI:29105"/>
        <label>2</label>
    </ligand>
</feature>
<comment type="cofactor">
    <cofactor evidence="2">
        <name>Zn(2+)</name>
        <dbReference type="ChEBI" id="CHEBI:29105"/>
    </cofactor>
    <text evidence="2">Binds 2 Zn(2+) ions per subunit. One is catalytic and the other provides a structural contribution.</text>
</comment>